<dbReference type="Gene3D" id="3.40.710.10">
    <property type="entry name" value="DD-peptidase/beta-lactamase superfamily"/>
    <property type="match status" value="1"/>
</dbReference>
<dbReference type="OrthoDB" id="262125at2"/>
<dbReference type="InterPro" id="IPR001375">
    <property type="entry name" value="Peptidase_S9_cat"/>
</dbReference>
<dbReference type="EMBL" id="LJFS01000025">
    <property type="protein sequence ID" value="KPG30814.1"/>
    <property type="molecule type" value="Genomic_DNA"/>
</dbReference>
<dbReference type="InterPro" id="IPR011659">
    <property type="entry name" value="WD40"/>
</dbReference>
<accession>A0A7V8RVQ3</accession>
<dbReference type="Pfam" id="PF00326">
    <property type="entry name" value="Peptidase_S9"/>
    <property type="match status" value="1"/>
</dbReference>
<dbReference type="Proteomes" id="UP000037962">
    <property type="component" value="Unassembled WGS sequence"/>
</dbReference>
<dbReference type="AlphaFoldDB" id="A0A7V8RVQ3"/>
<dbReference type="GO" id="GO:0006508">
    <property type="term" value="P:proteolysis"/>
    <property type="evidence" value="ECO:0007669"/>
    <property type="project" value="InterPro"/>
</dbReference>
<dbReference type="PANTHER" id="PTHR42776:SF27">
    <property type="entry name" value="DIPEPTIDYL PEPTIDASE FAMILY MEMBER 6"/>
    <property type="match status" value="1"/>
</dbReference>
<dbReference type="GeneID" id="45766457"/>
<dbReference type="RefSeq" id="WP_043076488.1">
    <property type="nucleotide sequence ID" value="NZ_CP011530.1"/>
</dbReference>
<evidence type="ECO:0000313" key="8">
    <source>
        <dbReference type="Proteomes" id="UP000037962"/>
    </source>
</evidence>
<dbReference type="EMBL" id="LJFO01000010">
    <property type="protein sequence ID" value="KPG08298.1"/>
    <property type="molecule type" value="Genomic_DNA"/>
</dbReference>
<comment type="caution">
    <text evidence="5">The sequence shown here is derived from an EMBL/GenBank/DDBJ whole genome shotgun (WGS) entry which is preliminary data.</text>
</comment>
<dbReference type="Gene3D" id="2.120.10.30">
    <property type="entry name" value="TolB, C-terminal domain"/>
    <property type="match status" value="2"/>
</dbReference>
<evidence type="ECO:0000259" key="4">
    <source>
        <dbReference type="Pfam" id="PF00326"/>
    </source>
</evidence>
<organism evidence="5 7">
    <name type="scientific">Mycobacteroides immunogenum</name>
    <dbReference type="NCBI Taxonomy" id="83262"/>
    <lineage>
        <taxon>Bacteria</taxon>
        <taxon>Bacillati</taxon>
        <taxon>Actinomycetota</taxon>
        <taxon>Actinomycetes</taxon>
        <taxon>Mycobacteriales</taxon>
        <taxon>Mycobacteriaceae</taxon>
        <taxon>Mycobacteroides</taxon>
    </lineage>
</organism>
<evidence type="ECO:0000313" key="5">
    <source>
        <dbReference type="EMBL" id="KPG08298.1"/>
    </source>
</evidence>
<keyword evidence="8" id="KW-1185">Reference proteome</keyword>
<dbReference type="InterPro" id="IPR029058">
    <property type="entry name" value="AB_hydrolase_fold"/>
</dbReference>
<sequence length="1117" mass="119282">MTRAMRIEDLLDVEIPAEATVTPDGQQIIYTLQRNDGDLDRTTTCLWAVCPGGEARAVTAGPADACPVISPDGRTVAFLRDGQPWSIPVAGGQPVQITELSLGASALRWSPDGRSLAALADVDLGAPNTSAEKTADESLPIVVNTLDAQLDGVGYRRGIRTHLHVIDVTHGSVRRLTDGEGDVQDFGWSPDSRQLAYTARPKGSTELDLHSAVHVIAADGTGYPRLLAFAEGMAQTVSYTPDGTRLVVLGRQDVSGGHAGVFVVDGGTGEVVRVAPELDRNARAGSSSYPGARPAAVSNGDVVFAALDGGYARLYTAPLDGGPAQELGDSAECEISGFACGGGKAVTILATPESFGEVAVIDLASGACEPITAHGAACAGIRMRRRERRWFQITDGSSVEGWILRNEDCTEPGPLLLDVHGGPHNAWNGLADAWHLQHQELVECGWTILMVNPRGSDGYGEAFYTGVNGAWGEADRNDFLEPVDTLVAEGLVDPARIVVTGYSYGGYIACDLPSRDNRFVAAIAGGIMCDLVSGGGTADDSAEVNPLELGLFPWRPADHRRLWELSPLSRAQQVQTPTLILHGAADLRCPIGQAQQWFSALRERQVRTQLVVYPGASHEFPAAGRLSHRIDYARRVAEWAQRYAGDVSGARPAPLPSARWQRRLTELADKYGVPGAQLGVLRLGAGHPESRVELATGTLNLAFGDRAPVTLDSVFQIGSITKVWTTTAAIRLIEQGKFGLDTPVLELLPELHPSSALYEGVTVRHLMNHTSGLDGDVFTDTGRGDDCVARYVEQLGELKRVFPVGASWAYCNSGFVLLGRIIERATGKVWDQAMRELLCEPMGLRNTVTLPEEAVLRAAAVGHEKSDGVLAPASVWVLPRAMGPAGLISCTVGDLLSFAALHLRDGVAADGTRLMTQEHVAAMRAHEVDVPATDRLIGSWGLGWIRFTWGDGNQFGHDGATIGQFAYLVLDARNNIAFALLTNGGDTDGLYEDLAGEVFGELAGIALPERVQPIAGDAERWRGAVAEHLGTYEAAEARVEVFTSEDGLRIRQTYTGPLVEAEPVIEQRALPAGADRLLTRLQGDDGPWEAVTFSVLPSGERIIHIGVRAMQRVAGTV</sequence>
<dbReference type="GO" id="GO:0004252">
    <property type="term" value="F:serine-type endopeptidase activity"/>
    <property type="evidence" value="ECO:0007669"/>
    <property type="project" value="TreeGrafter"/>
</dbReference>
<keyword evidence="2" id="KW-0720">Serine protease</keyword>
<gene>
    <name evidence="5" type="ORF">AN908_17770</name>
    <name evidence="6" type="ORF">AN912_18825</name>
</gene>
<dbReference type="PANTHER" id="PTHR42776">
    <property type="entry name" value="SERINE PEPTIDASE S9 FAMILY MEMBER"/>
    <property type="match status" value="1"/>
</dbReference>
<dbReference type="InterPro" id="IPR001466">
    <property type="entry name" value="Beta-lactam-related"/>
</dbReference>
<dbReference type="KEGG" id="miz:BAB75_21590"/>
<keyword evidence="1" id="KW-0378">Hydrolase</keyword>
<dbReference type="SUPFAM" id="SSF53474">
    <property type="entry name" value="alpha/beta-Hydrolases"/>
    <property type="match status" value="1"/>
</dbReference>
<protein>
    <recommendedName>
        <fullName evidence="9">Serine hydrolase</fullName>
    </recommendedName>
</protein>
<dbReference type="SUPFAM" id="SSF82171">
    <property type="entry name" value="DPP6 N-terminal domain-like"/>
    <property type="match status" value="1"/>
</dbReference>
<feature type="domain" description="Beta-lactamase-related" evidence="3">
    <location>
        <begin position="661"/>
        <end position="988"/>
    </location>
</feature>
<dbReference type="Pfam" id="PF07676">
    <property type="entry name" value="PD40"/>
    <property type="match status" value="3"/>
</dbReference>
<feature type="domain" description="Peptidase S9 prolyl oligopeptidase catalytic" evidence="4">
    <location>
        <begin position="441"/>
        <end position="645"/>
    </location>
</feature>
<keyword evidence="2" id="KW-0645">Protease</keyword>
<evidence type="ECO:0000313" key="7">
    <source>
        <dbReference type="Proteomes" id="UP000037843"/>
    </source>
</evidence>
<dbReference type="Pfam" id="PF00144">
    <property type="entry name" value="Beta-lactamase"/>
    <property type="match status" value="1"/>
</dbReference>
<proteinExistence type="predicted"/>
<dbReference type="InterPro" id="IPR012338">
    <property type="entry name" value="Beta-lactam/transpept-like"/>
</dbReference>
<evidence type="ECO:0000256" key="1">
    <source>
        <dbReference type="ARBA" id="ARBA00022801"/>
    </source>
</evidence>
<evidence type="ECO:0000313" key="6">
    <source>
        <dbReference type="EMBL" id="KPG30814.1"/>
    </source>
</evidence>
<dbReference type="SUPFAM" id="SSF56601">
    <property type="entry name" value="beta-lactamase/transpeptidase-like"/>
    <property type="match status" value="1"/>
</dbReference>
<evidence type="ECO:0000259" key="3">
    <source>
        <dbReference type="Pfam" id="PF00144"/>
    </source>
</evidence>
<dbReference type="Gene3D" id="3.40.50.1820">
    <property type="entry name" value="alpha/beta hydrolase"/>
    <property type="match status" value="1"/>
</dbReference>
<reference evidence="7 8" key="1">
    <citation type="submission" date="2015-09" db="EMBL/GenBank/DDBJ databases">
        <title>Genome Sequences of Mycobacterium immunogenum Isolates, Recuperated from a Chloraminated Drinking Water Distribution System Simulator Subjected to Episodes of Nitrification.</title>
        <authorList>
            <person name="Gomez-Alvarez V."/>
            <person name="Revetta R.P."/>
        </authorList>
    </citation>
    <scope>NUCLEOTIDE SEQUENCE [LARGE SCALE GENOMIC DNA]</scope>
    <source>
        <strain evidence="5 7">H008</strain>
        <strain evidence="6 8">H076</strain>
    </source>
</reference>
<evidence type="ECO:0000256" key="2">
    <source>
        <dbReference type="ARBA" id="ARBA00022825"/>
    </source>
</evidence>
<name>A0A7V8RVQ3_9MYCO</name>
<dbReference type="Proteomes" id="UP000037843">
    <property type="component" value="Unassembled WGS sequence"/>
</dbReference>
<evidence type="ECO:0008006" key="9">
    <source>
        <dbReference type="Google" id="ProtNLM"/>
    </source>
</evidence>
<dbReference type="InterPro" id="IPR011042">
    <property type="entry name" value="6-blade_b-propeller_TolB-like"/>
</dbReference>